<gene>
    <name evidence="1" type="ORF">F751_4734</name>
</gene>
<accession>A0A087SKI7</accession>
<dbReference type="EMBL" id="KL662127">
    <property type="protein sequence ID" value="KFM26241.1"/>
    <property type="molecule type" value="Genomic_DNA"/>
</dbReference>
<dbReference type="AlphaFoldDB" id="A0A087SKI7"/>
<dbReference type="GeneID" id="23616125"/>
<evidence type="ECO:0000313" key="1">
    <source>
        <dbReference type="EMBL" id="KFM26241.1"/>
    </source>
</evidence>
<name>A0A087SKI7_AUXPR</name>
<keyword evidence="2" id="KW-1185">Reference proteome</keyword>
<dbReference type="KEGG" id="apro:F751_4734"/>
<dbReference type="RefSeq" id="XP_011399137.1">
    <property type="nucleotide sequence ID" value="XM_011400835.1"/>
</dbReference>
<evidence type="ECO:0000313" key="2">
    <source>
        <dbReference type="Proteomes" id="UP000028924"/>
    </source>
</evidence>
<protein>
    <submittedName>
        <fullName evidence="1">Uncharacterized protein</fullName>
    </submittedName>
</protein>
<reference evidence="1 2" key="1">
    <citation type="journal article" date="2014" name="BMC Genomics">
        <title>Oil accumulation mechanisms of the oleaginous microalga Chlorella protothecoides revealed through its genome, transcriptomes, and proteomes.</title>
        <authorList>
            <person name="Gao C."/>
            <person name="Wang Y."/>
            <person name="Shen Y."/>
            <person name="Yan D."/>
            <person name="He X."/>
            <person name="Dai J."/>
            <person name="Wu Q."/>
        </authorList>
    </citation>
    <scope>NUCLEOTIDE SEQUENCE [LARGE SCALE GENOMIC DNA]</scope>
    <source>
        <strain evidence="1 2">0710</strain>
    </source>
</reference>
<dbReference type="Proteomes" id="UP000028924">
    <property type="component" value="Unassembled WGS sequence"/>
</dbReference>
<organism evidence="1 2">
    <name type="scientific">Auxenochlorella protothecoides</name>
    <name type="common">Green microalga</name>
    <name type="synonym">Chlorella protothecoides</name>
    <dbReference type="NCBI Taxonomy" id="3075"/>
    <lineage>
        <taxon>Eukaryota</taxon>
        <taxon>Viridiplantae</taxon>
        <taxon>Chlorophyta</taxon>
        <taxon>core chlorophytes</taxon>
        <taxon>Trebouxiophyceae</taxon>
        <taxon>Chlorellales</taxon>
        <taxon>Chlorellaceae</taxon>
        <taxon>Auxenochlorella</taxon>
    </lineage>
</organism>
<sequence>MLGHVETTCVALAPQLLPSTDLDFTSAALAPQYMRRHHPETWLPHSQLRSLADPVTILAGSRAWTRPSDCLAACCIDQSVVLCSAGAAGRNTVRMSVLPLAVALGTAAAEVVLEHRPVSVQLPGTILQLTLSSRLCAGWGTPQDPGALPLLAARTLHGVTCLKIREHPGEGGMLALQALGPVPLPTESADVAWSAHFAGRAFLMSADASLAELEAGPAGVRLLASGLRDLRERGPDPGPHPASPPLWACARGRVICALAGPQLLAVPGAPAEGVPPLEHLAALSTTGPEILLFDLRRPGTPVAAWPLPSQREVPTSLAFWKGGTQGPALHGSAARAGSIAAWRAAFEEEGAGRALATGRAGLHAALPGAAFDPGDRVLTWRPRALLGHALLEADWRSGEGLAGGGALLACLTPLADLVLGRMDPTAGEGKGGEARPAVLWPAGWPEEGRRAEARTLDAPVPAMKGALVRDVPVELPIHLQVPVTAAEMCSALDPHVGALCALPAGVHARAPGSGKPPGPPGARQRSVVVPDSDRLRGFAEAWGLRRVCSLEELTRGTEEGAGAGPPAPAAGAEESLAAACGEATLRHGVPLPARARGVTGPPPLILHAQLAPRERAHAAVVAPPVEDWPPSLSRLPDEVLAAVAELKLSWPAW</sequence>
<proteinExistence type="predicted"/>